<name>A0ABY8WUB9_9ACTN</name>
<dbReference type="Proteomes" id="UP001240150">
    <property type="component" value="Chromosome"/>
</dbReference>
<evidence type="ECO:0000259" key="1">
    <source>
        <dbReference type="Pfam" id="PF13360"/>
    </source>
</evidence>
<dbReference type="InterPro" id="IPR011047">
    <property type="entry name" value="Quinoprotein_ADH-like_sf"/>
</dbReference>
<organism evidence="2 3">
    <name type="scientific">Actinoplanes oblitus</name>
    <dbReference type="NCBI Taxonomy" id="3040509"/>
    <lineage>
        <taxon>Bacteria</taxon>
        <taxon>Bacillati</taxon>
        <taxon>Actinomycetota</taxon>
        <taxon>Actinomycetes</taxon>
        <taxon>Micromonosporales</taxon>
        <taxon>Micromonosporaceae</taxon>
        <taxon>Actinoplanes</taxon>
    </lineage>
</organism>
<dbReference type="InterPro" id="IPR015943">
    <property type="entry name" value="WD40/YVTN_repeat-like_dom_sf"/>
</dbReference>
<gene>
    <name evidence="2" type="ORF">ACTOB_003971</name>
</gene>
<accession>A0ABY8WUB9</accession>
<feature type="domain" description="Pyrrolo-quinoline quinone repeat" evidence="1">
    <location>
        <begin position="96"/>
        <end position="242"/>
    </location>
</feature>
<dbReference type="SUPFAM" id="SSF50998">
    <property type="entry name" value="Quinoprotein alcohol dehydrogenase-like"/>
    <property type="match status" value="1"/>
</dbReference>
<dbReference type="InterPro" id="IPR002372">
    <property type="entry name" value="PQQ_rpt_dom"/>
</dbReference>
<dbReference type="Gene3D" id="2.130.10.10">
    <property type="entry name" value="YVTN repeat-like/Quinoprotein amine dehydrogenase"/>
    <property type="match status" value="1"/>
</dbReference>
<sequence length="457" mass="48794">MNGRGWAALAAAGALLASGFGYGLADRAVTPAASRPVFVDPCAPTGAGTGRIARELPAPVRLPGRFGPILSATLTDDVVLLDVGESPRAAPRPQWLVGLDPDTLATRWRWRFPADPGPATQGIDDDSWVKVVGEVVLAVSDVYGRRPVLHAVDLRTGRTRWTRRFPAGALPVAVAADRCLVVVDAAAGNGTLGLWGMDPATGRVLWQDGPAEELICTVPARPWLFGLSRGHLVRYRLADGTVTAVPAPLSGCGPVWLADDRLVDRFTGRWYTVDWSRPAVTAAGPGPVRIQPQAYPEFLPIGEVLVVDDHGKVSVHDRGAGTPLWQDDGTGRGYFVAAAGQPADRLFFRGHSPFTAKQRTVSLTAVLARSGRTLWRSPSWPGTDEYPIVDPRTGAVLVRVTTTRQVTPDQVATTGSHLYGLDDAGRPVWDLGGDGFSVAGRWLLVERGGVVRGFRIS</sequence>
<dbReference type="EMBL" id="CP126980">
    <property type="protein sequence ID" value="WIN00274.1"/>
    <property type="molecule type" value="Genomic_DNA"/>
</dbReference>
<dbReference type="Pfam" id="PF13360">
    <property type="entry name" value="PQQ_2"/>
    <property type="match status" value="1"/>
</dbReference>
<keyword evidence="3" id="KW-1185">Reference proteome</keyword>
<protein>
    <submittedName>
        <fullName evidence="2">PQQ-binding-like beta-propeller repeat protein</fullName>
    </submittedName>
</protein>
<proteinExistence type="predicted"/>
<evidence type="ECO:0000313" key="3">
    <source>
        <dbReference type="Proteomes" id="UP001240150"/>
    </source>
</evidence>
<dbReference type="RefSeq" id="WP_284921784.1">
    <property type="nucleotide sequence ID" value="NZ_CP126980.1"/>
</dbReference>
<reference evidence="2 3" key="1">
    <citation type="submission" date="2023-06" db="EMBL/GenBank/DDBJ databases">
        <authorList>
            <person name="Yushchuk O."/>
            <person name="Binda E."/>
            <person name="Ruckert-Reed C."/>
            <person name="Fedorenko V."/>
            <person name="Kalinowski J."/>
            <person name="Marinelli F."/>
        </authorList>
    </citation>
    <scope>NUCLEOTIDE SEQUENCE [LARGE SCALE GENOMIC DNA]</scope>
    <source>
        <strain evidence="2 3">NRRL 3884</strain>
    </source>
</reference>
<evidence type="ECO:0000313" key="2">
    <source>
        <dbReference type="EMBL" id="WIN00274.1"/>
    </source>
</evidence>